<dbReference type="Gene3D" id="3.40.50.1000">
    <property type="entry name" value="HAD superfamily/HAD-like"/>
    <property type="match status" value="1"/>
</dbReference>
<dbReference type="InterPro" id="IPR023214">
    <property type="entry name" value="HAD_sf"/>
</dbReference>
<dbReference type="GO" id="GO:0008525">
    <property type="term" value="F:phosphatidylcholine transporter activity"/>
    <property type="evidence" value="ECO:0007669"/>
    <property type="project" value="TreeGrafter"/>
</dbReference>
<dbReference type="InterPro" id="IPR036412">
    <property type="entry name" value="HAD-like_sf"/>
</dbReference>
<dbReference type="GO" id="GO:0005737">
    <property type="term" value="C:cytoplasm"/>
    <property type="evidence" value="ECO:0007669"/>
    <property type="project" value="TreeGrafter"/>
</dbReference>
<proteinExistence type="predicted"/>
<protein>
    <submittedName>
        <fullName evidence="4">LNS2/PITP domain-containing protein</fullName>
    </submittedName>
</protein>
<dbReference type="GO" id="GO:0031210">
    <property type="term" value="F:phosphatidylcholine binding"/>
    <property type="evidence" value="ECO:0007669"/>
    <property type="project" value="TreeGrafter"/>
</dbReference>
<organism evidence="3 4">
    <name type="scientific">Ditylenchus dipsaci</name>
    <dbReference type="NCBI Taxonomy" id="166011"/>
    <lineage>
        <taxon>Eukaryota</taxon>
        <taxon>Metazoa</taxon>
        <taxon>Ecdysozoa</taxon>
        <taxon>Nematoda</taxon>
        <taxon>Chromadorea</taxon>
        <taxon>Rhabditida</taxon>
        <taxon>Tylenchina</taxon>
        <taxon>Tylenchomorpha</taxon>
        <taxon>Sphaerularioidea</taxon>
        <taxon>Anguinidae</taxon>
        <taxon>Anguininae</taxon>
        <taxon>Ditylenchus</taxon>
    </lineage>
</organism>
<dbReference type="Proteomes" id="UP000887574">
    <property type="component" value="Unplaced"/>
</dbReference>
<feature type="domain" description="LNS2/PITP" evidence="2">
    <location>
        <begin position="66"/>
        <end position="191"/>
    </location>
</feature>
<evidence type="ECO:0000259" key="2">
    <source>
        <dbReference type="SMART" id="SM00775"/>
    </source>
</evidence>
<name>A0A915D775_9BILA</name>
<sequence>MDLVALSQENILVYTCPSGGEWTLNSKEVTDNHGRLNVAIKQKLPIGINAVRMVVQGDHSFLNMYIAVSVSVSGKDPRIRPGSVDVVRFWQQQGYLIIYVTARPDMQQRLVGFWLAQHNFPHGLLFFTPCLSTDPLKQKAQHLRHLIDLGIRIQAAYGSSKDVNVYSSVGIAAEQIFKVGGSKRRGCIALEDGYAQHLKDLVAGEIKLAQPVADPNMVISKNFFTTSSTQHNPQLSRGCVQRTDSFAPRSGKYRGFNDKKNSSQLSISTR</sequence>
<dbReference type="SUPFAM" id="SSF56784">
    <property type="entry name" value="HAD-like"/>
    <property type="match status" value="1"/>
</dbReference>
<dbReference type="GO" id="GO:0035091">
    <property type="term" value="F:phosphatidylinositol binding"/>
    <property type="evidence" value="ECO:0007669"/>
    <property type="project" value="TreeGrafter"/>
</dbReference>
<dbReference type="PANTHER" id="PTHR10658:SF81">
    <property type="entry name" value="PROTEIN RETINAL DEGENERATION B"/>
    <property type="match status" value="1"/>
</dbReference>
<dbReference type="AlphaFoldDB" id="A0A915D775"/>
<dbReference type="SMART" id="SM00775">
    <property type="entry name" value="LNS2"/>
    <property type="match status" value="1"/>
</dbReference>
<evidence type="ECO:0000313" key="4">
    <source>
        <dbReference type="WBParaSite" id="jg16208.1"/>
    </source>
</evidence>
<dbReference type="Pfam" id="PF24694">
    <property type="entry name" value="LNS2_PITM1-3"/>
    <property type="match status" value="1"/>
</dbReference>
<feature type="region of interest" description="Disordered" evidence="1">
    <location>
        <begin position="247"/>
        <end position="270"/>
    </location>
</feature>
<keyword evidence="3" id="KW-1185">Reference proteome</keyword>
<evidence type="ECO:0000313" key="3">
    <source>
        <dbReference type="Proteomes" id="UP000887574"/>
    </source>
</evidence>
<dbReference type="PANTHER" id="PTHR10658">
    <property type="entry name" value="PHOSPHATIDYLINOSITOL TRANSFER PROTEIN"/>
    <property type="match status" value="1"/>
</dbReference>
<dbReference type="GO" id="GO:0008526">
    <property type="term" value="F:phosphatidylinositol transfer activity"/>
    <property type="evidence" value="ECO:0007669"/>
    <property type="project" value="TreeGrafter"/>
</dbReference>
<accession>A0A915D775</accession>
<dbReference type="InterPro" id="IPR031315">
    <property type="entry name" value="LNS2/PITP"/>
</dbReference>
<reference evidence="4" key="1">
    <citation type="submission" date="2022-11" db="UniProtKB">
        <authorList>
            <consortium name="WormBaseParasite"/>
        </authorList>
    </citation>
    <scope>IDENTIFICATION</scope>
</reference>
<evidence type="ECO:0000256" key="1">
    <source>
        <dbReference type="SAM" id="MobiDB-lite"/>
    </source>
</evidence>
<dbReference type="WBParaSite" id="jg16208.1">
    <property type="protein sequence ID" value="jg16208.1"/>
    <property type="gene ID" value="jg16208"/>
</dbReference>
<dbReference type="InterPro" id="IPR001666">
    <property type="entry name" value="PI_transfer"/>
</dbReference>